<feature type="chain" id="PRO_5029598297" description="Serine/threonine-protein phosphatase" evidence="11">
    <location>
        <begin position="17"/>
        <end position="614"/>
    </location>
</feature>
<dbReference type="InterPro" id="IPR050341">
    <property type="entry name" value="PP1_catalytic_subunit"/>
</dbReference>
<dbReference type="AlphaFoldDB" id="A0A7I4YRG8"/>
<dbReference type="WBParaSite" id="HCON_00134780-00001">
    <property type="protein sequence ID" value="HCON_00134780-00001"/>
    <property type="gene ID" value="HCON_00134780"/>
</dbReference>
<comment type="catalytic activity">
    <reaction evidence="6">
        <text>O-phospho-L-seryl-[protein] + H2O = L-seryl-[protein] + phosphate</text>
        <dbReference type="Rhea" id="RHEA:20629"/>
        <dbReference type="Rhea" id="RHEA-COMP:9863"/>
        <dbReference type="Rhea" id="RHEA-COMP:11604"/>
        <dbReference type="ChEBI" id="CHEBI:15377"/>
        <dbReference type="ChEBI" id="CHEBI:29999"/>
        <dbReference type="ChEBI" id="CHEBI:43474"/>
        <dbReference type="ChEBI" id="CHEBI:83421"/>
        <dbReference type="EC" id="3.1.3.16"/>
    </reaction>
</comment>
<evidence type="ECO:0000256" key="3">
    <source>
        <dbReference type="ARBA" id="ARBA00022801"/>
    </source>
</evidence>
<name>A0A7I4YRG8_HAECO</name>
<dbReference type="CDD" id="cd00144">
    <property type="entry name" value="MPP_PPP_family"/>
    <property type="match status" value="1"/>
</dbReference>
<feature type="domain" description="Serine/threonine specific protein phosphatases" evidence="12">
    <location>
        <begin position="368"/>
        <end position="373"/>
    </location>
</feature>
<comment type="catalytic activity">
    <reaction evidence="7 8">
        <text>O-phospho-L-threonyl-[protein] + H2O = L-threonyl-[protein] + phosphate</text>
        <dbReference type="Rhea" id="RHEA:47004"/>
        <dbReference type="Rhea" id="RHEA-COMP:11060"/>
        <dbReference type="Rhea" id="RHEA-COMP:11605"/>
        <dbReference type="ChEBI" id="CHEBI:15377"/>
        <dbReference type="ChEBI" id="CHEBI:30013"/>
        <dbReference type="ChEBI" id="CHEBI:43474"/>
        <dbReference type="ChEBI" id="CHEBI:61977"/>
        <dbReference type="EC" id="3.1.3.16"/>
    </reaction>
</comment>
<dbReference type="EC" id="3.1.3.16" evidence="8"/>
<dbReference type="GO" id="GO:0046872">
    <property type="term" value="F:metal ion binding"/>
    <property type="evidence" value="ECO:0007669"/>
    <property type="project" value="UniProtKB-KW"/>
</dbReference>
<evidence type="ECO:0000256" key="5">
    <source>
        <dbReference type="ARBA" id="ARBA00023211"/>
    </source>
</evidence>
<feature type="signal peptide" evidence="11">
    <location>
        <begin position="1"/>
        <end position="16"/>
    </location>
</feature>
<keyword evidence="10" id="KW-0472">Membrane</keyword>
<protein>
    <recommendedName>
        <fullName evidence="8">Serine/threonine-protein phosphatase</fullName>
        <ecNumber evidence="8">3.1.3.16</ecNumber>
    </recommendedName>
</protein>
<keyword evidence="10" id="KW-0812">Transmembrane</keyword>
<keyword evidence="10" id="KW-1133">Transmembrane helix</keyword>
<dbReference type="PANTHER" id="PTHR11668:SF300">
    <property type="entry name" value="SERINE_THREONINE-PROTEIN PHOSPHATASE"/>
    <property type="match status" value="1"/>
</dbReference>
<dbReference type="GO" id="GO:0005634">
    <property type="term" value="C:nucleus"/>
    <property type="evidence" value="ECO:0007669"/>
    <property type="project" value="TreeGrafter"/>
</dbReference>
<evidence type="ECO:0000256" key="8">
    <source>
        <dbReference type="RuleBase" id="RU004273"/>
    </source>
</evidence>
<evidence type="ECO:0000256" key="1">
    <source>
        <dbReference type="ARBA" id="ARBA00001936"/>
    </source>
</evidence>
<dbReference type="InterPro" id="IPR006186">
    <property type="entry name" value="Ser/Thr-sp_prot-phosphatase"/>
</dbReference>
<dbReference type="PROSITE" id="PS00125">
    <property type="entry name" value="SER_THR_PHOSPHATASE"/>
    <property type="match status" value="1"/>
</dbReference>
<evidence type="ECO:0000256" key="11">
    <source>
        <dbReference type="SAM" id="SignalP"/>
    </source>
</evidence>
<dbReference type="SUPFAM" id="SSF56300">
    <property type="entry name" value="Metallo-dependent phosphatases"/>
    <property type="match status" value="1"/>
</dbReference>
<dbReference type="Pfam" id="PF00149">
    <property type="entry name" value="Metallophos"/>
    <property type="match status" value="1"/>
</dbReference>
<keyword evidence="5" id="KW-0464">Manganese</keyword>
<feature type="compositionally biased region" description="Basic and acidic residues" evidence="9">
    <location>
        <begin position="156"/>
        <end position="165"/>
    </location>
</feature>
<evidence type="ECO:0000256" key="9">
    <source>
        <dbReference type="SAM" id="MobiDB-lite"/>
    </source>
</evidence>
<evidence type="ECO:0000256" key="7">
    <source>
        <dbReference type="ARBA" id="ARBA00048336"/>
    </source>
</evidence>
<evidence type="ECO:0000256" key="2">
    <source>
        <dbReference type="ARBA" id="ARBA00022723"/>
    </source>
</evidence>
<dbReference type="Gene3D" id="3.60.21.10">
    <property type="match status" value="1"/>
</dbReference>
<evidence type="ECO:0000313" key="13">
    <source>
        <dbReference type="Proteomes" id="UP000025227"/>
    </source>
</evidence>
<evidence type="ECO:0000313" key="14">
    <source>
        <dbReference type="WBParaSite" id="HCON_00134780-00001"/>
    </source>
</evidence>
<evidence type="ECO:0000256" key="6">
    <source>
        <dbReference type="ARBA" id="ARBA00047761"/>
    </source>
</evidence>
<evidence type="ECO:0000256" key="4">
    <source>
        <dbReference type="ARBA" id="ARBA00022912"/>
    </source>
</evidence>
<keyword evidence="13" id="KW-1185">Reference proteome</keyword>
<reference evidence="14" key="1">
    <citation type="submission" date="2020-12" db="UniProtKB">
        <authorList>
            <consortium name="WormBaseParasite"/>
        </authorList>
    </citation>
    <scope>IDENTIFICATION</scope>
    <source>
        <strain evidence="14">MHco3</strain>
    </source>
</reference>
<keyword evidence="3 8" id="KW-0378">Hydrolase</keyword>
<feature type="transmembrane region" description="Helical" evidence="10">
    <location>
        <begin position="98"/>
        <end position="121"/>
    </location>
</feature>
<dbReference type="Proteomes" id="UP000025227">
    <property type="component" value="Unplaced"/>
</dbReference>
<accession>A0A7I4YRG8</accession>
<comment type="similarity">
    <text evidence="8">Belongs to the PPP phosphatase family.</text>
</comment>
<dbReference type="InterPro" id="IPR004843">
    <property type="entry name" value="Calcineurin-like_PHP"/>
</dbReference>
<feature type="region of interest" description="Disordered" evidence="9">
    <location>
        <begin position="572"/>
        <end position="591"/>
    </location>
</feature>
<dbReference type="SMART" id="SM00156">
    <property type="entry name" value="PP2Ac"/>
    <property type="match status" value="1"/>
</dbReference>
<dbReference type="GO" id="GO:0004722">
    <property type="term" value="F:protein serine/threonine phosphatase activity"/>
    <property type="evidence" value="ECO:0007669"/>
    <property type="project" value="UniProtKB-EC"/>
</dbReference>
<dbReference type="InterPro" id="IPR029052">
    <property type="entry name" value="Metallo-depent_PP-like"/>
</dbReference>
<keyword evidence="4" id="KW-0904">Protein phosphatase</keyword>
<proteinExistence type="inferred from homology"/>
<evidence type="ECO:0000256" key="10">
    <source>
        <dbReference type="SAM" id="Phobius"/>
    </source>
</evidence>
<keyword evidence="2" id="KW-0479">Metal-binding</keyword>
<keyword evidence="11" id="KW-0732">Signal</keyword>
<dbReference type="OrthoDB" id="5857583at2759"/>
<dbReference type="PRINTS" id="PR00114">
    <property type="entry name" value="STPHPHTASE"/>
</dbReference>
<organism evidence="13 14">
    <name type="scientific">Haemonchus contortus</name>
    <name type="common">Barber pole worm</name>
    <dbReference type="NCBI Taxonomy" id="6289"/>
    <lineage>
        <taxon>Eukaryota</taxon>
        <taxon>Metazoa</taxon>
        <taxon>Ecdysozoa</taxon>
        <taxon>Nematoda</taxon>
        <taxon>Chromadorea</taxon>
        <taxon>Rhabditida</taxon>
        <taxon>Rhabditina</taxon>
        <taxon>Rhabditomorpha</taxon>
        <taxon>Strongyloidea</taxon>
        <taxon>Trichostrongylidae</taxon>
        <taxon>Haemonchus</taxon>
    </lineage>
</organism>
<sequence>MCFVLVLSTLFRGSSSLQLSCYTSQENTAKDMCRGELCYRNKTSFGCMDAASCESLTATITEHCNTGRLPCCCNRNWCNRVEFADDDTTSEPDTITKYWKYILLLVLARVAFFVFVGFLTLRRRLGKGETKSKHRDSSSPDSEKERRWERRRRRRSSSERTDTYRDSVGSSESGWEKDELIDHVDMTHVKVEAVIPPRTRRDINEYILSGAPSLDAVKYFERSPKIVKVMTYGASEHITLVESPPSSRTSREFSSGKECAEDLLMKMIENGPREFAFDRTQLQRVLRMAAKIFIEESTLLEVPLPTMVYGDTHGQYSDLLRWFNLNGWPHETRCVFLGDFVDRGSHGVELFTLLTCLKVCFPDNIFVIRGNHEEESLNQLYSFASEVHAKFESKMHNSKLYKEPMYDYFKNVFMNLPLACVIGGDILAMHGGISPKLTSLQDIREIRRPIEEFMKGTLACDLVWSDPDTLNNVVEFEPNLERESTEGIGQLFSQSAVKAACKRLNVKMIIRGHQAPLHGYARWANGLLITLFSAPAYKGYTEDTVNLGACIEIPVNGNLVVKQLKVTENMRKRRAEDVHNRQKTRYNPNDNYINYLPTSATNNHPLNQTKVYSY</sequence>
<feature type="compositionally biased region" description="Basic and acidic residues" evidence="9">
    <location>
        <begin position="129"/>
        <end position="148"/>
    </location>
</feature>
<feature type="region of interest" description="Disordered" evidence="9">
    <location>
        <begin position="129"/>
        <end position="172"/>
    </location>
</feature>
<dbReference type="PANTHER" id="PTHR11668">
    <property type="entry name" value="SERINE/THREONINE PROTEIN PHOSPHATASE"/>
    <property type="match status" value="1"/>
</dbReference>
<dbReference type="GO" id="GO:0005737">
    <property type="term" value="C:cytoplasm"/>
    <property type="evidence" value="ECO:0007669"/>
    <property type="project" value="TreeGrafter"/>
</dbReference>
<comment type="cofactor">
    <cofactor evidence="1">
        <name>Mn(2+)</name>
        <dbReference type="ChEBI" id="CHEBI:29035"/>
    </cofactor>
</comment>
<evidence type="ECO:0000259" key="12">
    <source>
        <dbReference type="PROSITE" id="PS00125"/>
    </source>
</evidence>